<keyword evidence="2 10" id="KW-0808">Transferase</keyword>
<dbReference type="Pfam" id="PF20258">
    <property type="entry name" value="tRNA_Me_trans_C"/>
    <property type="match status" value="1"/>
</dbReference>
<proteinExistence type="inferred from homology"/>
<dbReference type="PANTHER" id="PTHR11933:SF5">
    <property type="entry name" value="MITOCHONDRIAL TRNA-SPECIFIC 2-THIOURIDYLASE 1"/>
    <property type="match status" value="1"/>
</dbReference>
<dbReference type="Pfam" id="PF20259">
    <property type="entry name" value="tRNA_Me_trans_M"/>
    <property type="match status" value="1"/>
</dbReference>
<dbReference type="PANTHER" id="PTHR11933">
    <property type="entry name" value="TRNA 5-METHYLAMINOMETHYL-2-THIOURIDYLATE -METHYLTRANSFERASE"/>
    <property type="match status" value="1"/>
</dbReference>
<evidence type="ECO:0000256" key="9">
    <source>
        <dbReference type="ARBA" id="ARBA00056575"/>
    </source>
</evidence>
<dbReference type="EC" id="2.8.1.13" evidence="10"/>
<sequence>MSGGVDSSVAALLLRDAGYDATGVTMKLFDNEVAGAGGACVVGESTCCSQSDVEDARQVAFGLGLEHFTFNFTGTFGCEVIDRFCDAYLHGRTPNPCIDCNRYLKFAALQRRRAQLGFDYVATGHYARRAFNERTGRFELRRGLDEAKDQSYVLYHLTQDDLAHMLFPLGELTKPQVRELAEKHSFGNAHKAESQDICFVPDGDYASFIARYMGFGEDAARGDGKERAVPAAFEPGDIVDVGGKVLGRHTGLVHYTIGQRKGIGVAAPEPLYVVGKDAGKNVLVVGPRSELGVREVRAGDVNLISVAELDKPMRVTAKTHYRQRAQAAEAVMEGDQLVVRFDEAVARPAAGQSLVLYDGDAVVGGGTIEVGE</sequence>
<dbReference type="GO" id="GO:0103016">
    <property type="term" value="F:tRNA-uridine 2-sulfurtransferase activity"/>
    <property type="evidence" value="ECO:0007669"/>
    <property type="project" value="UniProtKB-EC"/>
</dbReference>
<keyword evidence="4 10" id="KW-0547">Nucleotide-binding</keyword>
<dbReference type="GO" id="GO:0005524">
    <property type="term" value="F:ATP binding"/>
    <property type="evidence" value="ECO:0007669"/>
    <property type="project" value="UniProtKB-KW"/>
</dbReference>
<dbReference type="InterPro" id="IPR004506">
    <property type="entry name" value="MnmA-like"/>
</dbReference>
<dbReference type="GO" id="GO:0000049">
    <property type="term" value="F:tRNA binding"/>
    <property type="evidence" value="ECO:0007669"/>
    <property type="project" value="UniProtKB-KW"/>
</dbReference>
<feature type="site" description="Interaction with tRNA" evidence="10">
    <location>
        <position position="125"/>
    </location>
</feature>
<keyword evidence="7" id="KW-1015">Disulfide bond</keyword>
<feature type="region of interest" description="Interaction with tRNA" evidence="10">
    <location>
        <begin position="148"/>
        <end position="150"/>
    </location>
</feature>
<dbReference type="EMBL" id="PPTP01000006">
    <property type="protein sequence ID" value="RDB55107.1"/>
    <property type="molecule type" value="Genomic_DNA"/>
</dbReference>
<protein>
    <recommendedName>
        <fullName evidence="10">tRNA-specific 2-thiouridylase MnmA</fullName>
        <ecNumber evidence="10">2.8.1.13</ecNumber>
    </recommendedName>
</protein>
<keyword evidence="1 10" id="KW-0820">tRNA-binding</keyword>
<evidence type="ECO:0000313" key="13">
    <source>
        <dbReference type="EMBL" id="RDB55107.1"/>
    </source>
</evidence>
<evidence type="ECO:0000256" key="2">
    <source>
        <dbReference type="ARBA" id="ARBA00022679"/>
    </source>
</evidence>
<evidence type="ECO:0000256" key="7">
    <source>
        <dbReference type="ARBA" id="ARBA00023157"/>
    </source>
</evidence>
<evidence type="ECO:0000256" key="5">
    <source>
        <dbReference type="ARBA" id="ARBA00022840"/>
    </source>
</evidence>
<dbReference type="AlphaFoldDB" id="A0A369L8T4"/>
<comment type="similarity">
    <text evidence="10">Belongs to the MnmA/TRMU family.</text>
</comment>
<feature type="site" description="Interaction with tRNA" evidence="10">
    <location>
        <position position="352"/>
    </location>
</feature>
<keyword evidence="14" id="KW-1185">Reference proteome</keyword>
<dbReference type="InterPro" id="IPR046885">
    <property type="entry name" value="MnmA-like_C"/>
</dbReference>
<feature type="domain" description="tRNA-specific 2-thiouridylase MnmA-like central" evidence="12">
    <location>
        <begin position="233"/>
        <end position="286"/>
    </location>
</feature>
<dbReference type="NCBIfam" id="TIGR00420">
    <property type="entry name" value="trmU"/>
    <property type="match status" value="1"/>
</dbReference>
<keyword evidence="6 10" id="KW-0694">RNA-binding</keyword>
<dbReference type="FunFam" id="2.30.30.280:FF:000001">
    <property type="entry name" value="tRNA-specific 2-thiouridylase MnmA"/>
    <property type="match status" value="1"/>
</dbReference>
<keyword evidence="5 10" id="KW-0067">ATP-binding</keyword>
<dbReference type="OrthoDB" id="9800696at2"/>
<evidence type="ECO:0000256" key="10">
    <source>
        <dbReference type="HAMAP-Rule" id="MF_00144"/>
    </source>
</evidence>
<evidence type="ECO:0000256" key="3">
    <source>
        <dbReference type="ARBA" id="ARBA00022694"/>
    </source>
</evidence>
<dbReference type="NCBIfam" id="NF001138">
    <property type="entry name" value="PRK00143.1"/>
    <property type="match status" value="1"/>
</dbReference>
<dbReference type="Gene3D" id="3.40.50.620">
    <property type="entry name" value="HUPs"/>
    <property type="match status" value="1"/>
</dbReference>
<organism evidence="13 14">
    <name type="scientific">Senegalimassilia anaerobia</name>
    <dbReference type="NCBI Taxonomy" id="1473216"/>
    <lineage>
        <taxon>Bacteria</taxon>
        <taxon>Bacillati</taxon>
        <taxon>Actinomycetota</taxon>
        <taxon>Coriobacteriia</taxon>
        <taxon>Coriobacteriales</taxon>
        <taxon>Coriobacteriaceae</taxon>
        <taxon>Senegalimassilia</taxon>
    </lineage>
</organism>
<evidence type="ECO:0000259" key="12">
    <source>
        <dbReference type="Pfam" id="PF20259"/>
    </source>
</evidence>
<dbReference type="GO" id="GO:0005737">
    <property type="term" value="C:cytoplasm"/>
    <property type="evidence" value="ECO:0007669"/>
    <property type="project" value="UniProtKB-SubCell"/>
</dbReference>
<evidence type="ECO:0000259" key="11">
    <source>
        <dbReference type="Pfam" id="PF20258"/>
    </source>
</evidence>
<gene>
    <name evidence="10" type="primary">mnmA</name>
    <name evidence="13" type="ORF">C1880_07070</name>
</gene>
<dbReference type="HAMAP" id="MF_00144">
    <property type="entry name" value="tRNA_thiouridyl_MnmA"/>
    <property type="match status" value="1"/>
</dbReference>
<reference evidence="13 14" key="1">
    <citation type="journal article" date="2018" name="Elife">
        <title>Discovery and characterization of a prevalent human gut bacterial enzyme sufficient for the inactivation of a family of plant toxins.</title>
        <authorList>
            <person name="Koppel N."/>
            <person name="Bisanz J.E."/>
            <person name="Pandelia M.E."/>
            <person name="Turnbaugh P.J."/>
            <person name="Balskus E.P."/>
        </authorList>
    </citation>
    <scope>NUCLEOTIDE SEQUENCE [LARGE SCALE GENOMIC DNA]</scope>
    <source>
        <strain evidence="14">anaerobia AP69FAA</strain>
    </source>
</reference>
<dbReference type="GO" id="GO:0002143">
    <property type="term" value="P:tRNA wobble position uridine thiolation"/>
    <property type="evidence" value="ECO:0007669"/>
    <property type="project" value="TreeGrafter"/>
</dbReference>
<evidence type="ECO:0000256" key="6">
    <source>
        <dbReference type="ARBA" id="ARBA00022884"/>
    </source>
</evidence>
<keyword evidence="3 10" id="KW-0819">tRNA processing</keyword>
<evidence type="ECO:0000313" key="14">
    <source>
        <dbReference type="Proteomes" id="UP000253792"/>
    </source>
</evidence>
<keyword evidence="10" id="KW-0963">Cytoplasm</keyword>
<dbReference type="Pfam" id="PF03054">
    <property type="entry name" value="tRNA_Me_trans"/>
    <property type="match status" value="1"/>
</dbReference>
<dbReference type="STRING" id="1034345.GCA_000236865_01855"/>
<comment type="catalytic activity">
    <reaction evidence="8 10">
        <text>S-sulfanyl-L-cysteinyl-[protein] + uridine(34) in tRNA + AH2 + ATP = 2-thiouridine(34) in tRNA + L-cysteinyl-[protein] + A + AMP + diphosphate + H(+)</text>
        <dbReference type="Rhea" id="RHEA:47032"/>
        <dbReference type="Rhea" id="RHEA-COMP:10131"/>
        <dbReference type="Rhea" id="RHEA-COMP:11726"/>
        <dbReference type="Rhea" id="RHEA-COMP:11727"/>
        <dbReference type="Rhea" id="RHEA-COMP:11728"/>
        <dbReference type="ChEBI" id="CHEBI:13193"/>
        <dbReference type="ChEBI" id="CHEBI:15378"/>
        <dbReference type="ChEBI" id="CHEBI:17499"/>
        <dbReference type="ChEBI" id="CHEBI:29950"/>
        <dbReference type="ChEBI" id="CHEBI:30616"/>
        <dbReference type="ChEBI" id="CHEBI:33019"/>
        <dbReference type="ChEBI" id="CHEBI:61963"/>
        <dbReference type="ChEBI" id="CHEBI:65315"/>
        <dbReference type="ChEBI" id="CHEBI:87170"/>
        <dbReference type="ChEBI" id="CHEBI:456215"/>
        <dbReference type="EC" id="2.8.1.13"/>
    </reaction>
</comment>
<comment type="subcellular location">
    <subcellularLocation>
        <location evidence="10">Cytoplasm</location>
    </subcellularLocation>
</comment>
<dbReference type="CDD" id="cd01998">
    <property type="entry name" value="MnmA_TRMU-like"/>
    <property type="match status" value="1"/>
</dbReference>
<dbReference type="InterPro" id="IPR014729">
    <property type="entry name" value="Rossmann-like_a/b/a_fold"/>
</dbReference>
<feature type="domain" description="tRNA-specific 2-thiouridylase MnmA-like C-terminal" evidence="11">
    <location>
        <begin position="294"/>
        <end position="368"/>
    </location>
</feature>
<dbReference type="SUPFAM" id="SSF52402">
    <property type="entry name" value="Adenine nucleotide alpha hydrolases-like"/>
    <property type="match status" value="1"/>
</dbReference>
<name>A0A369L8T4_9ACTN</name>
<evidence type="ECO:0000256" key="8">
    <source>
        <dbReference type="ARBA" id="ARBA00051542"/>
    </source>
</evidence>
<feature type="active site" description="Cysteine persulfide intermediate" evidence="10">
    <location>
        <position position="198"/>
    </location>
</feature>
<dbReference type="Proteomes" id="UP000253792">
    <property type="component" value="Unassembled WGS sequence"/>
</dbReference>
<comment type="caution">
    <text evidence="13">The sequence shown here is derived from an EMBL/GenBank/DDBJ whole genome shotgun (WGS) entry which is preliminary data.</text>
</comment>
<feature type="active site" description="Nucleophile" evidence="10">
    <location>
        <position position="100"/>
    </location>
</feature>
<evidence type="ECO:0000256" key="4">
    <source>
        <dbReference type="ARBA" id="ARBA00022741"/>
    </source>
</evidence>
<comment type="function">
    <text evidence="9 10">Catalyzes the 2-thiolation of uridine at the wobble position (U34) of tRNA, leading to the formation of s(2)U34.</text>
</comment>
<accession>A0A369L8T4</accession>
<feature type="binding site" evidence="10">
    <location>
        <position position="26"/>
    </location>
    <ligand>
        <name>ATP</name>
        <dbReference type="ChEBI" id="CHEBI:30616"/>
    </ligand>
</feature>
<dbReference type="Gene3D" id="2.40.30.10">
    <property type="entry name" value="Translation factors"/>
    <property type="match status" value="1"/>
</dbReference>
<feature type="binding site" evidence="10">
    <location>
        <position position="124"/>
    </location>
    <ligand>
        <name>ATP</name>
        <dbReference type="ChEBI" id="CHEBI:30616"/>
    </ligand>
</feature>
<evidence type="ECO:0000256" key="1">
    <source>
        <dbReference type="ARBA" id="ARBA00022555"/>
    </source>
</evidence>
<dbReference type="InterPro" id="IPR046884">
    <property type="entry name" value="MnmA-like_central"/>
</dbReference>
<comment type="caution">
    <text evidence="10">Lacks conserved residue(s) required for the propagation of feature annotation.</text>
</comment>
<dbReference type="Gene3D" id="2.30.30.280">
    <property type="entry name" value="Adenine nucleotide alpha hydrolases-like domains"/>
    <property type="match status" value="1"/>
</dbReference>
<dbReference type="InterPro" id="IPR023382">
    <property type="entry name" value="MnmA-like_central_sf"/>
</dbReference>